<dbReference type="EMBL" id="BNDS01000010">
    <property type="protein sequence ID" value="GHH99134.1"/>
    <property type="molecule type" value="Genomic_DNA"/>
</dbReference>
<dbReference type="RefSeq" id="WP_191273711.1">
    <property type="nucleotide sequence ID" value="NZ_BNDS01000010.1"/>
</dbReference>
<reference evidence="1 2" key="1">
    <citation type="journal article" date="2022" name="Int. J. Syst. Evol. Microbiol.">
        <title>Neobacillus kokaensis sp. nov., isolated from soil.</title>
        <authorList>
            <person name="Yuki K."/>
            <person name="Matsubara H."/>
            <person name="Yamaguchi S."/>
        </authorList>
    </citation>
    <scope>NUCLEOTIDE SEQUENCE [LARGE SCALE GENOMIC DNA]</scope>
    <source>
        <strain evidence="1 2">LOB 377</strain>
    </source>
</reference>
<proteinExistence type="predicted"/>
<dbReference type="Proteomes" id="UP000637074">
    <property type="component" value="Unassembled WGS sequence"/>
</dbReference>
<gene>
    <name evidence="1" type="ORF">AM1BK_26770</name>
</gene>
<evidence type="ECO:0008006" key="3">
    <source>
        <dbReference type="Google" id="ProtNLM"/>
    </source>
</evidence>
<comment type="caution">
    <text evidence="1">The sequence shown here is derived from an EMBL/GenBank/DDBJ whole genome shotgun (WGS) entry which is preliminary data.</text>
</comment>
<evidence type="ECO:0000313" key="1">
    <source>
        <dbReference type="EMBL" id="GHH99134.1"/>
    </source>
</evidence>
<protein>
    <recommendedName>
        <fullName evidence="3">Acyltransferase</fullName>
    </recommendedName>
</protein>
<sequence>MIFKNLFMEHCPKCKKVLETKHSKPFKSIVIKLCPENHYQKEFHPALETYIETYKVS</sequence>
<evidence type="ECO:0000313" key="2">
    <source>
        <dbReference type="Proteomes" id="UP000637074"/>
    </source>
</evidence>
<organism evidence="1 2">
    <name type="scientific">Neobacillus kokaensis</name>
    <dbReference type="NCBI Taxonomy" id="2759023"/>
    <lineage>
        <taxon>Bacteria</taxon>
        <taxon>Bacillati</taxon>
        <taxon>Bacillota</taxon>
        <taxon>Bacilli</taxon>
        <taxon>Bacillales</taxon>
        <taxon>Bacillaceae</taxon>
        <taxon>Neobacillus</taxon>
    </lineage>
</organism>
<keyword evidence="2" id="KW-1185">Reference proteome</keyword>
<accession>A0ABQ3N2K9</accession>
<name>A0ABQ3N2K9_9BACI</name>